<dbReference type="OrthoDB" id="2155436at2759"/>
<feature type="repeat" description="ANK" evidence="3">
    <location>
        <begin position="955"/>
        <end position="987"/>
    </location>
</feature>
<evidence type="ECO:0000256" key="4">
    <source>
        <dbReference type="SAM" id="MobiDB-lite"/>
    </source>
</evidence>
<comment type="caution">
    <text evidence="5">The sequence shown here is derived from an EMBL/GenBank/DDBJ whole genome shotgun (WGS) entry which is preliminary data.</text>
</comment>
<keyword evidence="8" id="KW-1185">Reference proteome</keyword>
<dbReference type="Pfam" id="PF00023">
    <property type="entry name" value="Ank"/>
    <property type="match status" value="1"/>
</dbReference>
<feature type="region of interest" description="Disordered" evidence="4">
    <location>
        <begin position="515"/>
        <end position="537"/>
    </location>
</feature>
<dbReference type="Gene3D" id="1.25.40.20">
    <property type="entry name" value="Ankyrin repeat-containing domain"/>
    <property type="match status" value="2"/>
</dbReference>
<evidence type="ECO:0000313" key="5">
    <source>
        <dbReference type="EMBL" id="CAI3973266.1"/>
    </source>
</evidence>
<feature type="repeat" description="ANK" evidence="3">
    <location>
        <begin position="1273"/>
        <end position="1305"/>
    </location>
</feature>
<keyword evidence="1" id="KW-0677">Repeat</keyword>
<feature type="region of interest" description="Disordered" evidence="4">
    <location>
        <begin position="2857"/>
        <end position="2890"/>
    </location>
</feature>
<protein>
    <submittedName>
        <fullName evidence="7">Ankyrin repeat protein RF_0381</fullName>
    </submittedName>
</protein>
<dbReference type="EMBL" id="CAMXCT020000062">
    <property type="protein sequence ID" value="CAL1126641.1"/>
    <property type="molecule type" value="Genomic_DNA"/>
</dbReference>
<dbReference type="PANTHER" id="PTHR24198">
    <property type="entry name" value="ANKYRIN REPEAT AND PROTEIN KINASE DOMAIN-CONTAINING PROTEIN"/>
    <property type="match status" value="1"/>
</dbReference>
<dbReference type="PROSITE" id="PS50088">
    <property type="entry name" value="ANK_REPEAT"/>
    <property type="match status" value="3"/>
</dbReference>
<evidence type="ECO:0000256" key="1">
    <source>
        <dbReference type="ARBA" id="ARBA00022737"/>
    </source>
</evidence>
<sequence>MDPCPLWVLLLKKFSIGKLSAIEVQELASAAVKSGLESQCVGKLAELGACGHSPGNCHRDLVRKYFRFLEAPDPWEVYGPLAVKKGGHRVEQMTAIHLLLPHHWVLQAEENNFLKSLCCKDEELVAFWKSQSSCPQMTAELKKVIETSQPRQLPVPYLLHGDAAPFTEVDSIQVLSFRCLLSSKAVTQSQMLIAAVPKAAMTKETSKKLMEVLAWSWKVLWDGVVPKKDEAGMPTEKYKGKRMRRGVLWSVSGDLEWFAAEFGFPYAAANLLCPYCNADQCKEDSPRLFTDFRQTAAWRASVLSPSKFKEKFGAHPLFRAPCVTPLSIRLDILHILDLGVAAYAHGSLLFSIMEKLPGASRAVRLANLNKKIVEAYDKLGVAAQKRIKHLSLSDLAESAEEYPCLKHIKGAKIRYFAPVALELAKEYSMDKAGKHREALAKQLVKAYQVLECSWQEWRFEAFKKAVDDFMAHYSWLAANALEEGLTEGCEEMSWRALAARLTKKTDAPETITRAYRRFSSPQDDQEPPSSRGDCLRGSSDWADLESFDSSDKGKALANYKAPCLSKRQKRRRFEDLYWCNVHINAILGAERCRRRKDYNLDKVLDEYMAIVPYTKAGPFWALKDGDEMLAPFGPSSIEAVFKLIPFASHVAKPSTDVCGGARPISLAQILCTPVGETAFAWQLRLECCSLFLHLIKDMKVVQLEALLLTFYWPEIQRKPELLDVLSTSNIALSHRDRVKKLASAWLLMHFLSLPVATRTSCLRPNCMPDGLFYRYVRMQLFLRTFQAKSLPKGRYMARHDVCGGSVPLWGDVRVLSALTGECVLSCSIPDWLEDDESFLHLARTSAVEAFGLPYFALHFLLSDQLIEEEATWQDLGCPSIVTMVKKPKALDWADDLFDAIEKDDVGAVKEILKMGQDPDTTIINSALGTAVQQCNLPIVRMLVRAQANVNYVPPGQKGPLHSAVIHDAESCASFLLWQGANPNLEDNTAAKNTPLHYAAAYEDAAFADMLLAHRANPLKQNAWYSSPYTLARCCGPVVSLCLEYHFHRVDAATLLQGILSILAEYGCPSSLWCASKSFQSERPCWDVEGGSAVSFVLACTGKHICSLSVTEDCTILGLKQHVARHHGHLPFAVSLVLEGKVVPMGAIWAVVGFPPPPVLDVVLHARTNQYRLDLSWAVQEQQHDTIIAILSAGQEPNCSGIVRRTGRQEAVLLTAVGAGLFYCVHLLLSAFADPRVVGNDSRSALHLATLKNTPTTLQLLLDSRADVHVQDFGGETPLHLAAMGGNVLLVKQLLLAGADPLVPDARDQTPLLWDVCGGSTLRDLPSAIQANRQVARKRKIQKLITWTQTGMELPIRGDGADGLVPFNYEHFVACQDLTTLAWLHPHGRDVHVRFEQENHEYFVDGAKTQGSATGMIHAFSRPFDADAVIRGMMASDRWPRPNYLRPVMTEAVLQRVRAVDPSLLLALLDVPRNDPWICERVQALKPQFPDLSHSLSLGPDEIKTMWKMKGSEAAACGSYMHYLFEAHINGYAVPQTSPEFRMLIKFLDKMQGWRAYRTEWVVFAENENLAGSIDFCAVDNEGSLALIDWKRSANLAEKFWSPCAMLPPLGRIPDCAGSHYRLQLNAYRHIIEKYYGYKVSKMFIVGTHPDRQLDPFIDEVPRMEAEIEAIMKIWQQKAKDVCGGALDSSQPSQGRALSEQPCETQPEVVETQVKEEGPEDPDLCDVEDDPLLASVKKRRLMKGAQTTRSEFEDMFRQYHEWNEALVHEDKDTAGANDTILARVCELRRIVTDKYPAWSERLVRIGAAALAAYRARLSDRLFMGDNAFFLWLVEGDRFIRIHDGFCYIYNDNGAFMPYSGIPPQAVLARLALFFSQLEGIFRRMDPATRRNDVDILASIAADRAHFADEEKFLEACQEAAIWQQTMAPARDEFGEDADEIVEADVPRGNDCYIFIPHPLLDPVLQQQQKRLEKFYQQTFWANNDVFQCNMAAMALAKRGFNVDRCFIGESPGGVGQSLLSLHIDAMLGSNHGYFDPNVWYNEDEPRKQVESFARCIVVTGQEAPESHKRLHLDLFKKTMSGDGIAGRKPYGYTTRMFSVVGWKRLEVNRMMVFAGITKSNFQSVMRRALVWKPKARFHPESVLKQAHADHEEDGHFLADPTLKQFLVSPGACAAGLHTQHAFEMQHSQNECMHLIDDYATGGDGFLTEDKMRKACGLELRVRHEETAMGGVGLLHVSDSQEERDQEELQYTALRDFVVTNLLAESCSDITLWEFKKVYAQSSNKPNASHQTAFKELKTRKMMQKGCRKGKAKIRKYLEENPCRNNNVYILKQFFTECLTEEKRKKGRPAADDHAKKQTLQDQLCKLETYEKVCQNLVEIACPEAASQPAQTPLRRSRAKQPPAQVAPATGLVETSVRYKYSGDRKLRGRRYATQTSAQKCARRIQTQLFDHTIDLDIENCCATLVLQLLEKLKPNPPMPEEALKALRRWTDNRRLVCREELQVSDSHGKKLVTAWLSGGTPDKSFKDIPFARNIQRASIYLRWLACSVLAKDYEELETRSDKPYPGATAFFYMWSGVEDAVLEAWSDFLLLKRPTHLSLHFDGVRVNADDKESYLQAFLQPVQEAGDVMMSVIKDGSKEYRLEASSLLELAEGSTDFSTIVSFAVSPKNGDGPTAFSCLLELQAGSSPSASLSDDSTLFHQPRFIDSEFSSPRSSVSSAIPAFMLFPEFVEKRISLFEGLCCDYIQLLASQPGLWAEIPSTFSTLSQAEWITELSKARDLLVKVSCASAAEPLKDSVLVTRVEKRLRVYISMLRNHCDTLHASDFLGEIPNPCDGGISKRTWESQVMLCRQKLREFKQGHDVQGGSSDDKQGGASSDDDDEGREPAEPRFVIDDEGQITFQDIIKDSLEEEVHAFMAEIEHNNIRKMHGAYCCPFCPFRAFGRLCQLSDHLRRHHVAAKQFVCSGKKQVKVILALHDSDSVRKENGTDYLFRSAMLLRTQVVPPLDRNKNFIDKNLRLLLEKDGPRYVNQKALGEQIVARRVLNIYYDKSFAEMVYREIVLHHSSVCMTVQGQANYRAAAETRNAACFNDEHSLRRVLTIRGRTGAVLGMVPVPSEESPKIKESLCTLFSNQALFQVRYLATDNSSPKLFRELKEICPNLSCLSLDPVHLAIVYEYAQWGKKTTGSKVLRCLLHKMNQVAPNMRSSSWGPLFTGTAPPSLTRDEERARHLITDGSMGATRAKRILDNLHPDSPLFCRITFIEALAALCATYPHEVSRKVTGSNKEIRKVLWAATAPDRLEWLMNNLRVRHGLTPLERGLLPSGTSSNESLHAEINSWTKSIRSLHQSTLRMKLEIMQFGKMLTHHVASCFPTVQQTSESILLARAVGEEVWTEADWRKCCSSAKAVLPLHKSRQEEAKKVKDWKNGTATKVRKKALKPLKRTVHSIKRMHSLRSAGVKAKGLRH</sequence>
<dbReference type="InterPro" id="IPR002110">
    <property type="entry name" value="Ankyrin_rpt"/>
</dbReference>
<keyword evidence="2 3" id="KW-0040">ANK repeat</keyword>
<gene>
    <name evidence="5" type="ORF">C1SCF055_LOCUS1785</name>
</gene>
<accession>A0A9P1FEN8</accession>
<dbReference type="PANTHER" id="PTHR24198:SF165">
    <property type="entry name" value="ANKYRIN REPEAT-CONTAINING PROTEIN-RELATED"/>
    <property type="match status" value="1"/>
</dbReference>
<evidence type="ECO:0000313" key="7">
    <source>
        <dbReference type="EMBL" id="CAL4760578.1"/>
    </source>
</evidence>
<name>A0A9P1FEN8_9DINO</name>
<feature type="repeat" description="ANK" evidence="3">
    <location>
        <begin position="1240"/>
        <end position="1272"/>
    </location>
</feature>
<reference evidence="5" key="1">
    <citation type="submission" date="2022-10" db="EMBL/GenBank/DDBJ databases">
        <authorList>
            <person name="Chen Y."/>
            <person name="Dougan E. K."/>
            <person name="Chan C."/>
            <person name="Rhodes N."/>
            <person name="Thang M."/>
        </authorList>
    </citation>
    <scope>NUCLEOTIDE SEQUENCE</scope>
</reference>
<dbReference type="InterPro" id="IPR036770">
    <property type="entry name" value="Ankyrin_rpt-contain_sf"/>
</dbReference>
<evidence type="ECO:0000313" key="8">
    <source>
        <dbReference type="Proteomes" id="UP001152797"/>
    </source>
</evidence>
<dbReference type="SUPFAM" id="SSF48403">
    <property type="entry name" value="Ankyrin repeat"/>
    <property type="match status" value="1"/>
</dbReference>
<organism evidence="5">
    <name type="scientific">Cladocopium goreaui</name>
    <dbReference type="NCBI Taxonomy" id="2562237"/>
    <lineage>
        <taxon>Eukaryota</taxon>
        <taxon>Sar</taxon>
        <taxon>Alveolata</taxon>
        <taxon>Dinophyceae</taxon>
        <taxon>Suessiales</taxon>
        <taxon>Symbiodiniaceae</taxon>
        <taxon>Cladocopium</taxon>
    </lineage>
</organism>
<dbReference type="SMART" id="SM00248">
    <property type="entry name" value="ANK"/>
    <property type="match status" value="8"/>
</dbReference>
<feature type="compositionally biased region" description="Low complexity" evidence="4">
    <location>
        <begin position="519"/>
        <end position="530"/>
    </location>
</feature>
<dbReference type="Proteomes" id="UP001152797">
    <property type="component" value="Unassembled WGS sequence"/>
</dbReference>
<proteinExistence type="predicted"/>
<evidence type="ECO:0000313" key="6">
    <source>
        <dbReference type="EMBL" id="CAL1126641.1"/>
    </source>
</evidence>
<reference evidence="6" key="2">
    <citation type="submission" date="2024-04" db="EMBL/GenBank/DDBJ databases">
        <authorList>
            <person name="Chen Y."/>
            <person name="Shah S."/>
            <person name="Dougan E. K."/>
            <person name="Thang M."/>
            <person name="Chan C."/>
        </authorList>
    </citation>
    <scope>NUCLEOTIDE SEQUENCE [LARGE SCALE GENOMIC DNA]</scope>
</reference>
<dbReference type="EMBL" id="CAMXCT010000062">
    <property type="protein sequence ID" value="CAI3973266.1"/>
    <property type="molecule type" value="Genomic_DNA"/>
</dbReference>
<dbReference type="PROSITE" id="PS50297">
    <property type="entry name" value="ANK_REP_REGION"/>
    <property type="match status" value="2"/>
</dbReference>
<evidence type="ECO:0000256" key="3">
    <source>
        <dbReference type="PROSITE-ProRule" id="PRU00023"/>
    </source>
</evidence>
<evidence type="ECO:0000256" key="2">
    <source>
        <dbReference type="ARBA" id="ARBA00023043"/>
    </source>
</evidence>
<dbReference type="Pfam" id="PF12796">
    <property type="entry name" value="Ank_2"/>
    <property type="match status" value="2"/>
</dbReference>
<feature type="region of interest" description="Disordered" evidence="4">
    <location>
        <begin position="1684"/>
        <end position="1704"/>
    </location>
</feature>
<dbReference type="EMBL" id="CAMXCT030000062">
    <property type="protein sequence ID" value="CAL4760578.1"/>
    <property type="molecule type" value="Genomic_DNA"/>
</dbReference>